<reference evidence="2 3" key="1">
    <citation type="journal article" date="2018" name="Evol. Lett.">
        <title>Horizontal gene cluster transfer increased hallucinogenic mushroom diversity.</title>
        <authorList>
            <person name="Reynolds H.T."/>
            <person name="Vijayakumar V."/>
            <person name="Gluck-Thaler E."/>
            <person name="Korotkin H.B."/>
            <person name="Matheny P.B."/>
            <person name="Slot J.C."/>
        </authorList>
    </citation>
    <scope>NUCLEOTIDE SEQUENCE [LARGE SCALE GENOMIC DNA]</scope>
    <source>
        <strain evidence="2 3">SRW20</strain>
    </source>
</reference>
<sequence>MSLRTFTVFQDVLSDDEPRAKPSRPARMVTRSSLNGASSSLATSQNSTPLDKENYHPVTGQRAGSVVGGAKKRKENALAAKVLPPSKSKKDKDTIAEPELKKRKGSSTTKTKSSKKEVRGSGLKKSSTKRTGSRKVSPMPQLNEEEEATKDEPAQANADSRCYELTVSPLADVSQAYEEPAFFKELSGTAVAAPSDDGVKFRTVKSASVEPEIRDYFQPSQDLFRPNTTRLRAVSEDIPERTFSTPERKQIYAAFTFSSPSSSSARFKASRSGSVSPVEPEFPQL</sequence>
<dbReference type="Proteomes" id="UP000284706">
    <property type="component" value="Unassembled WGS sequence"/>
</dbReference>
<comment type="caution">
    <text evidence="2">The sequence shown here is derived from an EMBL/GenBank/DDBJ whole genome shotgun (WGS) entry which is preliminary data.</text>
</comment>
<feature type="compositionally biased region" description="Polar residues" evidence="1">
    <location>
        <begin position="30"/>
        <end position="49"/>
    </location>
</feature>
<feature type="region of interest" description="Disordered" evidence="1">
    <location>
        <begin position="13"/>
        <end position="160"/>
    </location>
</feature>
<dbReference type="AlphaFoldDB" id="A0A409VLR3"/>
<evidence type="ECO:0000313" key="2">
    <source>
        <dbReference type="EMBL" id="PPQ67215.1"/>
    </source>
</evidence>
<proteinExistence type="predicted"/>
<evidence type="ECO:0000256" key="1">
    <source>
        <dbReference type="SAM" id="MobiDB-lite"/>
    </source>
</evidence>
<organism evidence="2 3">
    <name type="scientific">Gymnopilus dilepis</name>
    <dbReference type="NCBI Taxonomy" id="231916"/>
    <lineage>
        <taxon>Eukaryota</taxon>
        <taxon>Fungi</taxon>
        <taxon>Dikarya</taxon>
        <taxon>Basidiomycota</taxon>
        <taxon>Agaricomycotina</taxon>
        <taxon>Agaricomycetes</taxon>
        <taxon>Agaricomycetidae</taxon>
        <taxon>Agaricales</taxon>
        <taxon>Agaricineae</taxon>
        <taxon>Hymenogastraceae</taxon>
        <taxon>Gymnopilus</taxon>
    </lineage>
</organism>
<dbReference type="OrthoDB" id="3265369at2759"/>
<dbReference type="InParanoid" id="A0A409VLR3"/>
<protein>
    <submittedName>
        <fullName evidence="2">Uncharacterized protein</fullName>
    </submittedName>
</protein>
<evidence type="ECO:0000313" key="3">
    <source>
        <dbReference type="Proteomes" id="UP000284706"/>
    </source>
</evidence>
<keyword evidence="3" id="KW-1185">Reference proteome</keyword>
<feature type="region of interest" description="Disordered" evidence="1">
    <location>
        <begin position="259"/>
        <end position="285"/>
    </location>
</feature>
<dbReference type="EMBL" id="NHYE01005614">
    <property type="protein sequence ID" value="PPQ67215.1"/>
    <property type="molecule type" value="Genomic_DNA"/>
</dbReference>
<feature type="compositionally biased region" description="Basic and acidic residues" evidence="1">
    <location>
        <begin position="88"/>
        <end position="100"/>
    </location>
</feature>
<feature type="compositionally biased region" description="Low complexity" evidence="1">
    <location>
        <begin position="259"/>
        <end position="274"/>
    </location>
</feature>
<gene>
    <name evidence="2" type="ORF">CVT26_007288</name>
</gene>
<name>A0A409VLR3_9AGAR</name>
<accession>A0A409VLR3</accession>